<dbReference type="SUPFAM" id="SSF52172">
    <property type="entry name" value="CheY-like"/>
    <property type="match status" value="1"/>
</dbReference>
<dbReference type="SMART" id="SM00448">
    <property type="entry name" value="REC"/>
    <property type="match status" value="1"/>
</dbReference>
<dbReference type="GO" id="GO:0000160">
    <property type="term" value="P:phosphorelay signal transduction system"/>
    <property type="evidence" value="ECO:0007669"/>
    <property type="project" value="InterPro"/>
</dbReference>
<organism evidence="4 5">
    <name type="scientific">Sphingomonas psychrotolerans</name>
    <dbReference type="NCBI Taxonomy" id="1327635"/>
    <lineage>
        <taxon>Bacteria</taxon>
        <taxon>Pseudomonadati</taxon>
        <taxon>Pseudomonadota</taxon>
        <taxon>Alphaproteobacteria</taxon>
        <taxon>Sphingomonadales</taxon>
        <taxon>Sphingomonadaceae</taxon>
        <taxon>Sphingomonas</taxon>
    </lineage>
</organism>
<dbReference type="AlphaFoldDB" id="A0A2K8MLL8"/>
<evidence type="ECO:0000313" key="5">
    <source>
        <dbReference type="Proteomes" id="UP000229081"/>
    </source>
</evidence>
<reference evidence="4 5" key="1">
    <citation type="submission" date="2017-11" db="EMBL/GenBank/DDBJ databases">
        <title>Complete genome sequence of Sphingomonas sp. Strain Cra20, a psychrotolerant potential plant growth promoting rhizobacteria.</title>
        <authorList>
            <person name="Luo Y."/>
        </authorList>
    </citation>
    <scope>NUCLEOTIDE SEQUENCE [LARGE SCALE GENOMIC DNA]</scope>
    <source>
        <strain evidence="4 5">Cra20</strain>
    </source>
</reference>
<feature type="domain" description="Response regulatory" evidence="3">
    <location>
        <begin position="3"/>
        <end position="119"/>
    </location>
</feature>
<dbReference type="OrthoDB" id="9786548at2"/>
<name>A0A2K8MLL8_9SPHN</name>
<gene>
    <name evidence="4" type="ORF">CVN68_20210</name>
</gene>
<dbReference type="PANTHER" id="PTHR44591:SF3">
    <property type="entry name" value="RESPONSE REGULATORY DOMAIN-CONTAINING PROTEIN"/>
    <property type="match status" value="1"/>
</dbReference>
<dbReference type="PROSITE" id="PS50110">
    <property type="entry name" value="RESPONSE_REGULATORY"/>
    <property type="match status" value="1"/>
</dbReference>
<proteinExistence type="predicted"/>
<dbReference type="InterPro" id="IPR050595">
    <property type="entry name" value="Bact_response_regulator"/>
</dbReference>
<sequence>MARIIIADDDELVGEMARDALIAAGHGAGLVSNGADALKIIKARRPDLVILDCNMPELSGVLLVEELRRMPEYADLPVLMLTGRRSDRDEELARFAGANDYMKKPFDPDELVFRVEELLAAKR</sequence>
<dbReference type="PANTHER" id="PTHR44591">
    <property type="entry name" value="STRESS RESPONSE REGULATOR PROTEIN 1"/>
    <property type="match status" value="1"/>
</dbReference>
<keyword evidence="1 2" id="KW-0597">Phosphoprotein</keyword>
<keyword evidence="5" id="KW-1185">Reference proteome</keyword>
<dbReference type="InterPro" id="IPR001789">
    <property type="entry name" value="Sig_transdc_resp-reg_receiver"/>
</dbReference>
<evidence type="ECO:0000313" key="4">
    <source>
        <dbReference type="EMBL" id="ATY34782.1"/>
    </source>
</evidence>
<protein>
    <submittedName>
        <fullName evidence="4">Response regulator</fullName>
    </submittedName>
</protein>
<dbReference type="Proteomes" id="UP000229081">
    <property type="component" value="Chromosome"/>
</dbReference>
<evidence type="ECO:0000256" key="1">
    <source>
        <dbReference type="ARBA" id="ARBA00022553"/>
    </source>
</evidence>
<accession>A0A2K8MLL8</accession>
<evidence type="ECO:0000259" key="3">
    <source>
        <dbReference type="PROSITE" id="PS50110"/>
    </source>
</evidence>
<dbReference type="EMBL" id="CP024923">
    <property type="protein sequence ID" value="ATY34782.1"/>
    <property type="molecule type" value="Genomic_DNA"/>
</dbReference>
<dbReference type="InterPro" id="IPR011006">
    <property type="entry name" value="CheY-like_superfamily"/>
</dbReference>
<dbReference type="Pfam" id="PF00072">
    <property type="entry name" value="Response_reg"/>
    <property type="match status" value="1"/>
</dbReference>
<dbReference type="Gene3D" id="3.40.50.2300">
    <property type="match status" value="1"/>
</dbReference>
<evidence type="ECO:0000256" key="2">
    <source>
        <dbReference type="PROSITE-ProRule" id="PRU00169"/>
    </source>
</evidence>
<dbReference type="KEGG" id="sphc:CVN68_20210"/>
<feature type="modified residue" description="4-aspartylphosphate" evidence="2">
    <location>
        <position position="52"/>
    </location>
</feature>